<dbReference type="FunFam" id="3.90.640.10:FF:000002">
    <property type="entry name" value="Heat shock 70 kDa"/>
    <property type="match status" value="1"/>
</dbReference>
<protein>
    <submittedName>
        <fullName evidence="5">Uncharacterized protein</fullName>
    </submittedName>
</protein>
<dbReference type="Gene3D" id="3.90.640.10">
    <property type="entry name" value="Actin, Chain A, domain 4"/>
    <property type="match status" value="1"/>
</dbReference>
<dbReference type="Proteomes" id="UP000242715">
    <property type="component" value="Unassembled WGS sequence"/>
</dbReference>
<dbReference type="InterPro" id="IPR029047">
    <property type="entry name" value="HSP70_peptide-bd_sf"/>
</dbReference>
<evidence type="ECO:0000313" key="6">
    <source>
        <dbReference type="Proteomes" id="UP000242715"/>
    </source>
</evidence>
<dbReference type="PROSITE" id="PS00329">
    <property type="entry name" value="HSP70_2"/>
    <property type="match status" value="1"/>
</dbReference>
<dbReference type="Gene3D" id="3.30.420.40">
    <property type="match status" value="2"/>
</dbReference>
<dbReference type="PRINTS" id="PR00301">
    <property type="entry name" value="HEATSHOCK70"/>
</dbReference>
<dbReference type="SUPFAM" id="SSF100920">
    <property type="entry name" value="Heat shock protein 70kD (HSP70), peptide-binding domain"/>
    <property type="match status" value="1"/>
</dbReference>
<dbReference type="SUPFAM" id="SSF53067">
    <property type="entry name" value="Actin-like ATPase domain"/>
    <property type="match status" value="2"/>
</dbReference>
<accession>A0A2Z6MJ66</accession>
<evidence type="ECO:0000313" key="5">
    <source>
        <dbReference type="EMBL" id="GAU23245.1"/>
    </source>
</evidence>
<dbReference type="Pfam" id="PF00012">
    <property type="entry name" value="HSP70"/>
    <property type="match status" value="1"/>
</dbReference>
<dbReference type="FunFam" id="3.30.420.40:FF:000026">
    <property type="entry name" value="Heat shock protein 70"/>
    <property type="match status" value="1"/>
</dbReference>
<evidence type="ECO:0000256" key="3">
    <source>
        <dbReference type="ARBA" id="ARBA00022840"/>
    </source>
</evidence>
<dbReference type="EMBL" id="DF973265">
    <property type="protein sequence ID" value="GAU23245.1"/>
    <property type="molecule type" value="Genomic_DNA"/>
</dbReference>
<name>A0A2Z6MJ66_TRISU</name>
<dbReference type="PROSITE" id="PS00297">
    <property type="entry name" value="HSP70_1"/>
    <property type="match status" value="1"/>
</dbReference>
<dbReference type="PROSITE" id="PS01036">
    <property type="entry name" value="HSP70_3"/>
    <property type="match status" value="1"/>
</dbReference>
<dbReference type="GO" id="GO:0140662">
    <property type="term" value="F:ATP-dependent protein folding chaperone"/>
    <property type="evidence" value="ECO:0007669"/>
    <property type="project" value="InterPro"/>
</dbReference>
<evidence type="ECO:0000256" key="4">
    <source>
        <dbReference type="RuleBase" id="RU003322"/>
    </source>
</evidence>
<reference evidence="6" key="1">
    <citation type="journal article" date="2017" name="Front. Plant Sci.">
        <title>Climate Clever Clovers: New Paradigm to Reduce the Environmental Footprint of Ruminants by Breeding Low Methanogenic Forages Utilizing Haplotype Variation.</title>
        <authorList>
            <person name="Kaur P."/>
            <person name="Appels R."/>
            <person name="Bayer P.E."/>
            <person name="Keeble-Gagnere G."/>
            <person name="Wang J."/>
            <person name="Hirakawa H."/>
            <person name="Shirasawa K."/>
            <person name="Vercoe P."/>
            <person name="Stefanova K."/>
            <person name="Durmic Z."/>
            <person name="Nichols P."/>
            <person name="Revell C."/>
            <person name="Isobe S.N."/>
            <person name="Edwards D."/>
            <person name="Erskine W."/>
        </authorList>
    </citation>
    <scope>NUCLEOTIDE SEQUENCE [LARGE SCALE GENOMIC DNA]</scope>
    <source>
        <strain evidence="6">cv. Daliak</strain>
    </source>
</reference>
<dbReference type="AlphaFoldDB" id="A0A2Z6MJ66"/>
<dbReference type="FunFam" id="2.60.34.10:FF:000012">
    <property type="entry name" value="Heat shock 70 kDa protein"/>
    <property type="match status" value="1"/>
</dbReference>
<dbReference type="InterPro" id="IPR043129">
    <property type="entry name" value="ATPase_NBD"/>
</dbReference>
<dbReference type="Gene3D" id="3.30.30.30">
    <property type="match status" value="1"/>
</dbReference>
<evidence type="ECO:0000256" key="1">
    <source>
        <dbReference type="ARBA" id="ARBA00007381"/>
    </source>
</evidence>
<dbReference type="GO" id="GO:0005524">
    <property type="term" value="F:ATP binding"/>
    <property type="evidence" value="ECO:0007669"/>
    <property type="project" value="UniProtKB-KW"/>
</dbReference>
<sequence length="617" mass="68924">MAKKFKGPAIGIDLGTTYSCVAVWQSQNNRAEIIHNEQGNRTTPSFVAFTDDQRLIGDAAKIQAASNPTNTVFDAKRLIGRKYSDSVIQNDILLWPFKVVAGTDDKPEIIVKYKGAEKRFCAEEISSMVLTKMREIAEKFLELPVKNAVVTVPAYFNDSQRKATKDAGAIAGLNVMRIINEPTAAALAYGLQKRADHVGKRNVFIFDLGGGTFDVSLLTLINDNFIVKATAGDTHLGGEDFDNRMVSYLVKEFKKKNKVDISGNPKALRRLRTACERAKRTLSFVTEALIDIDAIYEGIDFYLLVTRAKFEQLNMDFFEKCLETVKSCFSDAKMDKRSIDDVVLVGGSSRIPKVQQLLQEFFEGKDLYSSINPDEAVAYGAAVQAALLSEGVNYKNVPNLVLQDVTPLSLGMKIRGDVMDVVIPRNTSIPVKKTIEYITIEDDQSSVEILVYEGERMIASENNLLGLFDMPVRRAPRGLPIQVCFTIDADGILYVSAEEETSGNKKVITITNEKGRLSREEIERMTKEAEHFKSEDMKHVKKVRAVNALDDYLYDMKKVMKDKSVASKLSLVDILMISSAMIKGKELIDGKEKNDTFVFVDCLREIKSTFQSAFNKF</sequence>
<dbReference type="PANTHER" id="PTHR19375">
    <property type="entry name" value="HEAT SHOCK PROTEIN 70KDA"/>
    <property type="match status" value="1"/>
</dbReference>
<dbReference type="InterPro" id="IPR018181">
    <property type="entry name" value="Heat_shock_70_CS"/>
</dbReference>
<evidence type="ECO:0000256" key="2">
    <source>
        <dbReference type="ARBA" id="ARBA00022741"/>
    </source>
</evidence>
<keyword evidence="2 4" id="KW-0547">Nucleotide-binding</keyword>
<keyword evidence="3 4" id="KW-0067">ATP-binding</keyword>
<dbReference type="InterPro" id="IPR013126">
    <property type="entry name" value="Hsp_70_fam"/>
</dbReference>
<dbReference type="FunFam" id="3.30.30.30:FF:000001">
    <property type="entry name" value="heat shock 70 kDa protein-like"/>
    <property type="match status" value="1"/>
</dbReference>
<dbReference type="OrthoDB" id="1392511at2759"/>
<dbReference type="Gene3D" id="2.60.34.10">
    <property type="entry name" value="Substrate Binding Domain Of DNAk, Chain A, domain 1"/>
    <property type="match status" value="1"/>
</dbReference>
<comment type="similarity">
    <text evidence="1 4">Belongs to the heat shock protein 70 family.</text>
</comment>
<organism evidence="5 6">
    <name type="scientific">Trifolium subterraneum</name>
    <name type="common">Subterranean clover</name>
    <dbReference type="NCBI Taxonomy" id="3900"/>
    <lineage>
        <taxon>Eukaryota</taxon>
        <taxon>Viridiplantae</taxon>
        <taxon>Streptophyta</taxon>
        <taxon>Embryophyta</taxon>
        <taxon>Tracheophyta</taxon>
        <taxon>Spermatophyta</taxon>
        <taxon>Magnoliopsida</taxon>
        <taxon>eudicotyledons</taxon>
        <taxon>Gunneridae</taxon>
        <taxon>Pentapetalae</taxon>
        <taxon>rosids</taxon>
        <taxon>fabids</taxon>
        <taxon>Fabales</taxon>
        <taxon>Fabaceae</taxon>
        <taxon>Papilionoideae</taxon>
        <taxon>50 kb inversion clade</taxon>
        <taxon>NPAAA clade</taxon>
        <taxon>Hologalegina</taxon>
        <taxon>IRL clade</taxon>
        <taxon>Trifolieae</taxon>
        <taxon>Trifolium</taxon>
    </lineage>
</organism>
<gene>
    <name evidence="5" type="ORF">TSUD_172740</name>
</gene>
<keyword evidence="6" id="KW-1185">Reference proteome</keyword>
<proteinExistence type="inferred from homology"/>